<evidence type="ECO:0000256" key="6">
    <source>
        <dbReference type="ARBA" id="ARBA00022824"/>
    </source>
</evidence>
<dbReference type="AlphaFoldDB" id="A0A137PD78"/>
<dbReference type="GO" id="GO:0000139">
    <property type="term" value="C:Golgi membrane"/>
    <property type="evidence" value="ECO:0007669"/>
    <property type="project" value="TreeGrafter"/>
</dbReference>
<comment type="similarity">
    <text evidence="2">Belongs to the nucleotide-sugar transporter family. SLC35B subfamily.</text>
</comment>
<evidence type="ECO:0000256" key="11">
    <source>
        <dbReference type="SAM" id="Phobius"/>
    </source>
</evidence>
<dbReference type="GO" id="GO:0005459">
    <property type="term" value="F:UDP-galactose transmembrane transporter activity"/>
    <property type="evidence" value="ECO:0007669"/>
    <property type="project" value="EnsemblFungi"/>
</dbReference>
<feature type="transmembrane region" description="Helical" evidence="11">
    <location>
        <begin position="196"/>
        <end position="215"/>
    </location>
</feature>
<dbReference type="SUPFAM" id="SSF103481">
    <property type="entry name" value="Multidrug resistance efflux transporter EmrE"/>
    <property type="match status" value="1"/>
</dbReference>
<feature type="transmembrane region" description="Helical" evidence="11">
    <location>
        <begin position="41"/>
        <end position="59"/>
    </location>
</feature>
<dbReference type="PANTHER" id="PTHR10778:SF10">
    <property type="entry name" value="SOLUTE CARRIER FAMILY 35 MEMBER B1"/>
    <property type="match status" value="1"/>
</dbReference>
<dbReference type="OMA" id="KIMTQHY"/>
<dbReference type="STRING" id="796925.A0A137PD78"/>
<evidence type="ECO:0000256" key="9">
    <source>
        <dbReference type="ARBA" id="ARBA00041103"/>
    </source>
</evidence>
<keyword evidence="3" id="KW-0813">Transport</keyword>
<keyword evidence="8 11" id="KW-0472">Membrane</keyword>
<evidence type="ECO:0000256" key="1">
    <source>
        <dbReference type="ARBA" id="ARBA00004477"/>
    </source>
</evidence>
<accession>A0A137PD78</accession>
<dbReference type="PANTHER" id="PTHR10778">
    <property type="entry name" value="SOLUTE CARRIER FAMILY 35 MEMBER B"/>
    <property type="match status" value="1"/>
</dbReference>
<evidence type="ECO:0000256" key="10">
    <source>
        <dbReference type="SAM" id="MobiDB-lite"/>
    </source>
</evidence>
<dbReference type="GO" id="GO:0005460">
    <property type="term" value="F:UDP-glucose transmembrane transporter activity"/>
    <property type="evidence" value="ECO:0007669"/>
    <property type="project" value="TreeGrafter"/>
</dbReference>
<protein>
    <recommendedName>
        <fullName evidence="9">UDP-galactose transporter homolog 1</fullName>
    </recommendedName>
</protein>
<feature type="transmembrane region" description="Helical" evidence="11">
    <location>
        <begin position="235"/>
        <end position="253"/>
    </location>
</feature>
<dbReference type="EMBL" id="KQ964444">
    <property type="protein sequence ID" value="KXN72925.1"/>
    <property type="molecule type" value="Genomic_DNA"/>
</dbReference>
<name>A0A137PD78_CONC2</name>
<evidence type="ECO:0000313" key="13">
    <source>
        <dbReference type="Proteomes" id="UP000070444"/>
    </source>
</evidence>
<gene>
    <name evidence="12" type="ORF">CONCODRAFT_77568</name>
</gene>
<dbReference type="InterPro" id="IPR013657">
    <property type="entry name" value="SCL35B1-4/HUT1"/>
</dbReference>
<dbReference type="Pfam" id="PF08449">
    <property type="entry name" value="UAA"/>
    <property type="match status" value="1"/>
</dbReference>
<feature type="region of interest" description="Disordered" evidence="10">
    <location>
        <begin position="311"/>
        <end position="343"/>
    </location>
</feature>
<dbReference type="GO" id="GO:0005789">
    <property type="term" value="C:endoplasmic reticulum membrane"/>
    <property type="evidence" value="ECO:0007669"/>
    <property type="project" value="UniProtKB-SubCell"/>
</dbReference>
<keyword evidence="7 11" id="KW-1133">Transmembrane helix</keyword>
<keyword evidence="4" id="KW-0762">Sugar transport</keyword>
<dbReference type="Proteomes" id="UP000070444">
    <property type="component" value="Unassembled WGS sequence"/>
</dbReference>
<dbReference type="OrthoDB" id="1601at2759"/>
<evidence type="ECO:0000256" key="3">
    <source>
        <dbReference type="ARBA" id="ARBA00022448"/>
    </source>
</evidence>
<evidence type="ECO:0000256" key="7">
    <source>
        <dbReference type="ARBA" id="ARBA00022989"/>
    </source>
</evidence>
<evidence type="ECO:0000256" key="2">
    <source>
        <dbReference type="ARBA" id="ARBA00010694"/>
    </source>
</evidence>
<feature type="transmembrane region" description="Helical" evidence="11">
    <location>
        <begin position="5"/>
        <end position="21"/>
    </location>
</feature>
<dbReference type="GO" id="GO:0120112">
    <property type="term" value="P:UDP-glucose transmembrane transport into endoplasmic reticulum"/>
    <property type="evidence" value="ECO:0007669"/>
    <property type="project" value="EnsemblFungi"/>
</dbReference>
<sequence length="343" mass="38634">MLDLIITVAGIYGCFLTWGIFQEQVTSTAYGVHQEKFKHFIFLNLVQSLITCLVAYIYVKLIRQKIKFNDFKLLGKITQAAVTHALASPFGYASLNHIDYPTLILGKSCKLVPVMLMNIVLYQRKFPLHKYITVALVTAGVTLFMLAKPSKSGHQTENSIWGLGLLLTNLLLDGVTNSTQDQIFREFKLSGQQMMFYMNFFGSLLMIPYITNPWNPELFRGIHFCQSNPQAIKDILLFSLAGAMGQCFIFHLLSNYGSLVLVTVTVTRKMFSIIISNIVYQHAINYKQWLSVGLVFCGIILESAVKFISPKPAKEEAKKPEEAVTDKSKKVRANGKVPSKKLQ</sequence>
<evidence type="ECO:0000256" key="4">
    <source>
        <dbReference type="ARBA" id="ARBA00022597"/>
    </source>
</evidence>
<evidence type="ECO:0000313" key="12">
    <source>
        <dbReference type="EMBL" id="KXN72925.1"/>
    </source>
</evidence>
<keyword evidence="13" id="KW-1185">Reference proteome</keyword>
<evidence type="ECO:0000256" key="5">
    <source>
        <dbReference type="ARBA" id="ARBA00022692"/>
    </source>
</evidence>
<dbReference type="InterPro" id="IPR037185">
    <property type="entry name" value="EmrE-like"/>
</dbReference>
<feature type="compositionally biased region" description="Basic and acidic residues" evidence="10">
    <location>
        <begin position="312"/>
        <end position="328"/>
    </location>
</feature>
<organism evidence="12 13">
    <name type="scientific">Conidiobolus coronatus (strain ATCC 28846 / CBS 209.66 / NRRL 28638)</name>
    <name type="common">Delacroixia coronata</name>
    <dbReference type="NCBI Taxonomy" id="796925"/>
    <lineage>
        <taxon>Eukaryota</taxon>
        <taxon>Fungi</taxon>
        <taxon>Fungi incertae sedis</taxon>
        <taxon>Zoopagomycota</taxon>
        <taxon>Entomophthoromycotina</taxon>
        <taxon>Entomophthoromycetes</taxon>
        <taxon>Entomophthorales</taxon>
        <taxon>Ancylistaceae</taxon>
        <taxon>Conidiobolus</taxon>
    </lineage>
</organism>
<keyword evidence="5 11" id="KW-0812">Transmembrane</keyword>
<keyword evidence="6" id="KW-0256">Endoplasmic reticulum</keyword>
<reference evidence="12 13" key="1">
    <citation type="journal article" date="2015" name="Genome Biol. Evol.">
        <title>Phylogenomic analyses indicate that early fungi evolved digesting cell walls of algal ancestors of land plants.</title>
        <authorList>
            <person name="Chang Y."/>
            <person name="Wang S."/>
            <person name="Sekimoto S."/>
            <person name="Aerts A.L."/>
            <person name="Choi C."/>
            <person name="Clum A."/>
            <person name="LaButti K.M."/>
            <person name="Lindquist E.A."/>
            <person name="Yee Ngan C."/>
            <person name="Ohm R.A."/>
            <person name="Salamov A.A."/>
            <person name="Grigoriev I.V."/>
            <person name="Spatafora J.W."/>
            <person name="Berbee M.L."/>
        </authorList>
    </citation>
    <scope>NUCLEOTIDE SEQUENCE [LARGE SCALE GENOMIC DNA]</scope>
    <source>
        <strain evidence="12 13">NRRL 28638</strain>
    </source>
</reference>
<comment type="subcellular location">
    <subcellularLocation>
        <location evidence="1">Endoplasmic reticulum membrane</location>
        <topology evidence="1">Multi-pass membrane protein</topology>
    </subcellularLocation>
</comment>
<feature type="compositionally biased region" description="Basic residues" evidence="10">
    <location>
        <begin position="329"/>
        <end position="343"/>
    </location>
</feature>
<proteinExistence type="inferred from homology"/>
<evidence type="ECO:0000256" key="8">
    <source>
        <dbReference type="ARBA" id="ARBA00023136"/>
    </source>
</evidence>